<reference evidence="1 2" key="1">
    <citation type="submission" date="2018-06" db="EMBL/GenBank/DDBJ databases">
        <title>Genomic Encyclopedia of Archaeal and Bacterial Type Strains, Phase II (KMG-II): from individual species to whole genera.</title>
        <authorList>
            <person name="Goeker M."/>
        </authorList>
    </citation>
    <scope>NUCLEOTIDE SEQUENCE [LARGE SCALE GENOMIC DNA]</scope>
    <source>
        <strain evidence="1 2">DSM 19830</strain>
    </source>
</reference>
<dbReference type="EMBL" id="QKZT01000010">
    <property type="protein sequence ID" value="PZX51041.1"/>
    <property type="molecule type" value="Genomic_DNA"/>
</dbReference>
<dbReference type="AlphaFoldDB" id="A0A2W7QSS1"/>
<dbReference type="OrthoDB" id="826657at2"/>
<keyword evidence="2" id="KW-1185">Reference proteome</keyword>
<comment type="caution">
    <text evidence="1">The sequence shown here is derived from an EMBL/GenBank/DDBJ whole genome shotgun (WGS) entry which is preliminary data.</text>
</comment>
<evidence type="ECO:0000313" key="2">
    <source>
        <dbReference type="Proteomes" id="UP000248882"/>
    </source>
</evidence>
<organism evidence="1 2">
    <name type="scientific">Algoriphagus chordae</name>
    <dbReference type="NCBI Taxonomy" id="237019"/>
    <lineage>
        <taxon>Bacteria</taxon>
        <taxon>Pseudomonadati</taxon>
        <taxon>Bacteroidota</taxon>
        <taxon>Cytophagia</taxon>
        <taxon>Cytophagales</taxon>
        <taxon>Cyclobacteriaceae</taxon>
        <taxon>Algoriphagus</taxon>
    </lineage>
</organism>
<name>A0A2W7QSS1_9BACT</name>
<sequence>MTDDVHNMNTNEDDVVAKIIIHIPTEPEVSFECPLMFKMPKVGQILDIDYENLISEAAQWERAKTILVKNLMVIDRIDGQHVYLRVVDSTD</sequence>
<accession>A0A2W7QSS1</accession>
<gene>
    <name evidence="1" type="ORF">LV85_02584</name>
</gene>
<dbReference type="Proteomes" id="UP000248882">
    <property type="component" value="Unassembled WGS sequence"/>
</dbReference>
<evidence type="ECO:0000313" key="1">
    <source>
        <dbReference type="EMBL" id="PZX51041.1"/>
    </source>
</evidence>
<dbReference type="RefSeq" id="WP_146260473.1">
    <property type="nucleotide sequence ID" value="NZ_QKZT01000010.1"/>
</dbReference>
<protein>
    <submittedName>
        <fullName evidence="1">Uncharacterized protein</fullName>
    </submittedName>
</protein>
<proteinExistence type="predicted"/>